<feature type="region of interest" description="Disordered" evidence="1">
    <location>
        <begin position="1"/>
        <end position="33"/>
    </location>
</feature>
<protein>
    <submittedName>
        <fullName evidence="4">Uncharacterized protein</fullName>
    </submittedName>
</protein>
<name>A0A914CZJ9_9BILA</name>
<keyword evidence="2" id="KW-0472">Membrane</keyword>
<feature type="region of interest" description="Disordered" evidence="1">
    <location>
        <begin position="75"/>
        <end position="101"/>
    </location>
</feature>
<accession>A0A914CZJ9</accession>
<keyword evidence="2" id="KW-0812">Transmembrane</keyword>
<reference evidence="4" key="1">
    <citation type="submission" date="2022-11" db="UniProtKB">
        <authorList>
            <consortium name="WormBaseParasite"/>
        </authorList>
    </citation>
    <scope>IDENTIFICATION</scope>
</reference>
<feature type="transmembrane region" description="Helical" evidence="2">
    <location>
        <begin position="549"/>
        <end position="570"/>
    </location>
</feature>
<keyword evidence="2" id="KW-1133">Transmembrane helix</keyword>
<feature type="region of interest" description="Disordered" evidence="1">
    <location>
        <begin position="337"/>
        <end position="389"/>
    </location>
</feature>
<dbReference type="Proteomes" id="UP000887540">
    <property type="component" value="Unplaced"/>
</dbReference>
<feature type="region of interest" description="Disordered" evidence="1">
    <location>
        <begin position="272"/>
        <end position="323"/>
    </location>
</feature>
<evidence type="ECO:0000256" key="1">
    <source>
        <dbReference type="SAM" id="MobiDB-lite"/>
    </source>
</evidence>
<feature type="compositionally biased region" description="Acidic residues" evidence="1">
    <location>
        <begin position="77"/>
        <end position="97"/>
    </location>
</feature>
<evidence type="ECO:0000313" key="4">
    <source>
        <dbReference type="WBParaSite" id="ACRNAN_scaffold161.g11475.t1"/>
    </source>
</evidence>
<evidence type="ECO:0000313" key="3">
    <source>
        <dbReference type="Proteomes" id="UP000887540"/>
    </source>
</evidence>
<dbReference type="WBParaSite" id="ACRNAN_scaffold161.g11475.t1">
    <property type="protein sequence ID" value="ACRNAN_scaffold161.g11475.t1"/>
    <property type="gene ID" value="ACRNAN_scaffold161.g11475"/>
</dbReference>
<organism evidence="3 4">
    <name type="scientific">Acrobeloides nanus</name>
    <dbReference type="NCBI Taxonomy" id="290746"/>
    <lineage>
        <taxon>Eukaryota</taxon>
        <taxon>Metazoa</taxon>
        <taxon>Ecdysozoa</taxon>
        <taxon>Nematoda</taxon>
        <taxon>Chromadorea</taxon>
        <taxon>Rhabditida</taxon>
        <taxon>Tylenchina</taxon>
        <taxon>Cephalobomorpha</taxon>
        <taxon>Cephaloboidea</taxon>
        <taxon>Cephalobidae</taxon>
        <taxon>Acrobeloides</taxon>
    </lineage>
</organism>
<proteinExistence type="predicted"/>
<dbReference type="AlphaFoldDB" id="A0A914CZJ9"/>
<keyword evidence="3" id="KW-1185">Reference proteome</keyword>
<sequence>REITINDNVATNSHDQARKKRATVPSDFPLGSLQGETLEQNVDDETAQAFWNELNQAAKEENLDEVHNLDTLSEILSENDPDSIDEEKEVDPSEVDNETAKIFWDTVNENIGDGSKEEELSTANTNLDSLLKEEKEVDSSEVDNEMPKIFWDTVNEVVGDDSDEEEELATADTNFDSLLKQEKEVNPSEVDDETAKIFWDTVNENTGDGSKEEELSTSDTNLNSLLKQAFNKEATTVEDPQKLELMEKVLLTEPEKDSISVEIIEMTPLQIDPINKVQPEPEPRPIPPFPLPDDFLEKEENSLLDTDPPRKENNDEPFVQVKPWKIFEPAPRPIPSFPSADSFLDGDTREPLPILAIDPPMKEDISSRPLSWKNPGPRKPFPGDLRQPDETAPITNILLIGSSIDDDYFNEESNEDSDEVIIESIQETSYYGDGSDYGDNFYDSSESSKGEEEEGVQEDNIFIKDSIVLFNDNPEIEDPVAESTTGLQQPDEKQNYPSKYKQIAANNNIPNPQPIIPINADALHEEDKSLFEHDAWNHAFSISITLSPLVVLIVGFCFVLVLLLKVFLIVHENAVQTKNANYRITPKDTLGSVFTTSKSEKLPPV</sequence>
<evidence type="ECO:0000256" key="2">
    <source>
        <dbReference type="SAM" id="Phobius"/>
    </source>
</evidence>
<feature type="compositionally biased region" description="Polar residues" evidence="1">
    <location>
        <begin position="1"/>
        <end position="14"/>
    </location>
</feature>
<feature type="region of interest" description="Disordered" evidence="1">
    <location>
        <begin position="432"/>
        <end position="457"/>
    </location>
</feature>